<proteinExistence type="predicted"/>
<dbReference type="GO" id="GO:0000156">
    <property type="term" value="F:phosphorelay response regulator activity"/>
    <property type="evidence" value="ECO:0007669"/>
    <property type="project" value="TreeGrafter"/>
</dbReference>
<dbReference type="AlphaFoldDB" id="A0A7D5L3A2"/>
<evidence type="ECO:0000256" key="6">
    <source>
        <dbReference type="PROSITE-ProRule" id="PRU00169"/>
    </source>
</evidence>
<dbReference type="SUPFAM" id="SSF52172">
    <property type="entry name" value="CheY-like"/>
    <property type="match status" value="1"/>
</dbReference>
<dbReference type="KEGG" id="haly:HYG82_06310"/>
<gene>
    <name evidence="9" type="ORF">HYG82_06310</name>
</gene>
<evidence type="ECO:0000256" key="5">
    <source>
        <dbReference type="ARBA" id="ARBA00023163"/>
    </source>
</evidence>
<accession>A0A7D5L3A2</accession>
<dbReference type="RefSeq" id="WP_179260224.1">
    <property type="nucleotide sequence ID" value="NZ_CP058601.1"/>
</dbReference>
<dbReference type="InterPro" id="IPR001789">
    <property type="entry name" value="Sig_transdc_resp-reg_receiver"/>
</dbReference>
<feature type="domain" description="Response regulatory" evidence="8">
    <location>
        <begin position="6"/>
        <end position="115"/>
    </location>
</feature>
<dbReference type="InterPro" id="IPR039420">
    <property type="entry name" value="WalR-like"/>
</dbReference>
<evidence type="ECO:0000313" key="9">
    <source>
        <dbReference type="EMBL" id="QLG48485.1"/>
    </source>
</evidence>
<keyword evidence="5" id="KW-0804">Transcription</keyword>
<evidence type="ECO:0000256" key="1">
    <source>
        <dbReference type="ARBA" id="ARBA00022553"/>
    </source>
</evidence>
<evidence type="ECO:0000259" key="8">
    <source>
        <dbReference type="PROSITE" id="PS50110"/>
    </source>
</evidence>
<evidence type="ECO:0000256" key="7">
    <source>
        <dbReference type="SAM" id="Coils"/>
    </source>
</evidence>
<keyword evidence="10" id="KW-1185">Reference proteome</keyword>
<dbReference type="GeneID" id="56032887"/>
<protein>
    <submittedName>
        <fullName evidence="9">Response regulator</fullName>
    </submittedName>
</protein>
<dbReference type="OrthoDB" id="86314at2157"/>
<keyword evidence="7" id="KW-0175">Coiled coil</keyword>
<evidence type="ECO:0000256" key="4">
    <source>
        <dbReference type="ARBA" id="ARBA00023125"/>
    </source>
</evidence>
<dbReference type="GO" id="GO:0000976">
    <property type="term" value="F:transcription cis-regulatory region binding"/>
    <property type="evidence" value="ECO:0007669"/>
    <property type="project" value="TreeGrafter"/>
</dbReference>
<dbReference type="GO" id="GO:0006355">
    <property type="term" value="P:regulation of DNA-templated transcription"/>
    <property type="evidence" value="ECO:0007669"/>
    <property type="project" value="TreeGrafter"/>
</dbReference>
<evidence type="ECO:0000256" key="2">
    <source>
        <dbReference type="ARBA" id="ARBA00023012"/>
    </source>
</evidence>
<dbReference type="EMBL" id="CP058601">
    <property type="protein sequence ID" value="QLG48485.1"/>
    <property type="molecule type" value="Genomic_DNA"/>
</dbReference>
<dbReference type="Gene3D" id="3.40.50.2300">
    <property type="match status" value="1"/>
</dbReference>
<reference evidence="9 10" key="1">
    <citation type="submission" date="2020-07" db="EMBL/GenBank/DDBJ databases">
        <authorList>
            <person name="Cui H."/>
        </authorList>
    </citation>
    <scope>NUCLEOTIDE SEQUENCE [LARGE SCALE GENOMIC DNA]</scope>
    <source>
        <strain evidence="9 10">YPL8</strain>
    </source>
</reference>
<evidence type="ECO:0000256" key="3">
    <source>
        <dbReference type="ARBA" id="ARBA00023015"/>
    </source>
</evidence>
<name>A0A7D5L3A2_9EURY</name>
<dbReference type="Pfam" id="PF08663">
    <property type="entry name" value="HalX"/>
    <property type="match status" value="1"/>
</dbReference>
<dbReference type="GO" id="GO:0032993">
    <property type="term" value="C:protein-DNA complex"/>
    <property type="evidence" value="ECO:0007669"/>
    <property type="project" value="TreeGrafter"/>
</dbReference>
<dbReference type="Proteomes" id="UP000509241">
    <property type="component" value="Chromosome"/>
</dbReference>
<dbReference type="GO" id="GO:0005829">
    <property type="term" value="C:cytosol"/>
    <property type="evidence" value="ECO:0007669"/>
    <property type="project" value="TreeGrafter"/>
</dbReference>
<feature type="coiled-coil region" evidence="7">
    <location>
        <begin position="121"/>
        <end position="173"/>
    </location>
</feature>
<organism evidence="9 10">
    <name type="scientific">Natrinema halophilum</name>
    <dbReference type="NCBI Taxonomy" id="1699371"/>
    <lineage>
        <taxon>Archaea</taxon>
        <taxon>Methanobacteriati</taxon>
        <taxon>Methanobacteriota</taxon>
        <taxon>Stenosarchaea group</taxon>
        <taxon>Halobacteria</taxon>
        <taxon>Halobacteriales</taxon>
        <taxon>Natrialbaceae</taxon>
        <taxon>Natrinema</taxon>
    </lineage>
</organism>
<dbReference type="PANTHER" id="PTHR48111:SF1">
    <property type="entry name" value="TWO-COMPONENT RESPONSE REGULATOR ORR33"/>
    <property type="match status" value="1"/>
</dbReference>
<dbReference type="InterPro" id="IPR013971">
    <property type="entry name" value="HalX_domain"/>
</dbReference>
<dbReference type="PANTHER" id="PTHR48111">
    <property type="entry name" value="REGULATOR OF RPOS"/>
    <property type="match status" value="1"/>
</dbReference>
<dbReference type="InterPro" id="IPR011006">
    <property type="entry name" value="CheY-like_superfamily"/>
</dbReference>
<sequence>MSAQPTILVVDDERQLADLYAMWVGEDYEVVTAYDGHTALEEVSDSIDVVLLDRHMPDITGDRVLEEIRAAGYDCWVIMVTAVDPGLDIVELDIDDYVTKPVTQAQLTRIIENLRVQSRYGDDGRRELESISNKMETLEDEHSVDELTDTEAYQQLESDLKELSDSLVQDLDDEELPSQ</sequence>
<keyword evidence="1 6" id="KW-0597">Phosphoprotein</keyword>
<dbReference type="Pfam" id="PF00072">
    <property type="entry name" value="Response_reg"/>
    <property type="match status" value="1"/>
</dbReference>
<dbReference type="PROSITE" id="PS50110">
    <property type="entry name" value="RESPONSE_REGULATORY"/>
    <property type="match status" value="1"/>
</dbReference>
<keyword evidence="4" id="KW-0238">DNA-binding</keyword>
<dbReference type="SMART" id="SM00448">
    <property type="entry name" value="REC"/>
    <property type="match status" value="1"/>
</dbReference>
<keyword evidence="2" id="KW-0902">Two-component regulatory system</keyword>
<feature type="modified residue" description="4-aspartylphosphate" evidence="6">
    <location>
        <position position="53"/>
    </location>
</feature>
<evidence type="ECO:0000313" key="10">
    <source>
        <dbReference type="Proteomes" id="UP000509241"/>
    </source>
</evidence>
<keyword evidence="3" id="KW-0805">Transcription regulation</keyword>